<evidence type="ECO:0000256" key="14">
    <source>
        <dbReference type="ARBA" id="ARBA00048988"/>
    </source>
</evidence>
<evidence type="ECO:0000256" key="3">
    <source>
        <dbReference type="ARBA" id="ARBA00022741"/>
    </source>
</evidence>
<dbReference type="InterPro" id="IPR001650">
    <property type="entry name" value="Helicase_C-like"/>
</dbReference>
<keyword evidence="6 15" id="KW-0347">Helicase</keyword>
<dbReference type="GO" id="GO:0006281">
    <property type="term" value="P:DNA repair"/>
    <property type="evidence" value="ECO:0007669"/>
    <property type="project" value="UniProtKB-UniRule"/>
</dbReference>
<dbReference type="FunCoup" id="A0A5R8QC76">
    <property type="interactions" value="320"/>
</dbReference>
<keyword evidence="11" id="KW-0413">Isomerase</keyword>
<dbReference type="NCBIfam" id="NF008165">
    <property type="entry name" value="PRK10917.1-3"/>
    <property type="match status" value="1"/>
</dbReference>
<evidence type="ECO:0000313" key="18">
    <source>
        <dbReference type="EMBL" id="TLG73890.1"/>
    </source>
</evidence>
<dbReference type="GO" id="GO:0006310">
    <property type="term" value="P:DNA recombination"/>
    <property type="evidence" value="ECO:0007669"/>
    <property type="project" value="UniProtKB-UniRule"/>
</dbReference>
<dbReference type="Pfam" id="PF00270">
    <property type="entry name" value="DEAD"/>
    <property type="match status" value="1"/>
</dbReference>
<reference evidence="18 19" key="1">
    <citation type="submission" date="2019-05" db="EMBL/GenBank/DDBJ databases">
        <title>Culicoidintestinum kansasii gen. nov., sp. nov. from the gastrointestinal tract of the biting midge, Culicoides sonorensis.</title>
        <authorList>
            <person name="Neupane S."/>
            <person name="Ghosh A."/>
            <person name="Gunther S."/>
            <person name="Martin K."/>
            <person name="Zurek L."/>
        </authorList>
    </citation>
    <scope>NUCLEOTIDE SEQUENCE [LARGE SCALE GENOMIC DNA]</scope>
    <source>
        <strain evidence="18 19">CS-1</strain>
    </source>
</reference>
<dbReference type="Pfam" id="PF19833">
    <property type="entry name" value="RecG_dom3_C"/>
    <property type="match status" value="1"/>
</dbReference>
<comment type="catalytic activity">
    <reaction evidence="12 15">
        <text>Couples ATP hydrolysis with the unwinding of duplex DNA by translocating in the 3'-5' direction.</text>
        <dbReference type="EC" id="5.6.2.4"/>
    </reaction>
</comment>
<keyword evidence="3 15" id="KW-0547">Nucleotide-binding</keyword>
<proteinExistence type="inferred from homology"/>
<evidence type="ECO:0000256" key="4">
    <source>
        <dbReference type="ARBA" id="ARBA00022763"/>
    </source>
</evidence>
<dbReference type="NCBIfam" id="NF008168">
    <property type="entry name" value="PRK10917.2-2"/>
    <property type="match status" value="1"/>
</dbReference>
<dbReference type="CDD" id="cd17992">
    <property type="entry name" value="DEXHc_RecG"/>
    <property type="match status" value="1"/>
</dbReference>
<dbReference type="Pfam" id="PF17191">
    <property type="entry name" value="RecG_wedge"/>
    <property type="match status" value="1"/>
</dbReference>
<dbReference type="EMBL" id="VBWP01000005">
    <property type="protein sequence ID" value="TLG73890.1"/>
    <property type="molecule type" value="Genomic_DNA"/>
</dbReference>
<dbReference type="InterPro" id="IPR011545">
    <property type="entry name" value="DEAD/DEAH_box_helicase_dom"/>
</dbReference>
<dbReference type="GO" id="GO:0016887">
    <property type="term" value="F:ATP hydrolysis activity"/>
    <property type="evidence" value="ECO:0007669"/>
    <property type="project" value="RHEA"/>
</dbReference>
<evidence type="ECO:0000256" key="6">
    <source>
        <dbReference type="ARBA" id="ARBA00022806"/>
    </source>
</evidence>
<evidence type="ECO:0000256" key="5">
    <source>
        <dbReference type="ARBA" id="ARBA00022801"/>
    </source>
</evidence>
<dbReference type="PANTHER" id="PTHR47964">
    <property type="entry name" value="ATP-DEPENDENT DNA HELICASE HOMOLOG RECG, CHLOROPLASTIC"/>
    <property type="match status" value="1"/>
</dbReference>
<dbReference type="GO" id="GO:0043138">
    <property type="term" value="F:3'-5' DNA helicase activity"/>
    <property type="evidence" value="ECO:0007669"/>
    <property type="project" value="UniProtKB-EC"/>
</dbReference>
<dbReference type="InterPro" id="IPR027417">
    <property type="entry name" value="P-loop_NTPase"/>
</dbReference>
<keyword evidence="10 15" id="KW-0234">DNA repair</keyword>
<keyword evidence="7 15" id="KW-0067">ATP-binding</keyword>
<evidence type="ECO:0000256" key="8">
    <source>
        <dbReference type="ARBA" id="ARBA00023125"/>
    </source>
</evidence>
<keyword evidence="5 15" id="KW-0378">Hydrolase</keyword>
<keyword evidence="8" id="KW-0238">DNA-binding</keyword>
<evidence type="ECO:0000259" key="16">
    <source>
        <dbReference type="PROSITE" id="PS51192"/>
    </source>
</evidence>
<feature type="domain" description="Helicase C-terminal" evidence="17">
    <location>
        <begin position="446"/>
        <end position="597"/>
    </location>
</feature>
<protein>
    <recommendedName>
        <fullName evidence="2 15">ATP-dependent DNA helicase RecG</fullName>
        <ecNumber evidence="13 15">5.6.2.4</ecNumber>
    </recommendedName>
</protein>
<dbReference type="InterPro" id="IPR047112">
    <property type="entry name" value="RecG/Mfd"/>
</dbReference>
<dbReference type="AlphaFoldDB" id="A0A5R8QC76"/>
<dbReference type="Pfam" id="PF00271">
    <property type="entry name" value="Helicase_C"/>
    <property type="match status" value="1"/>
</dbReference>
<dbReference type="Gene3D" id="2.40.50.140">
    <property type="entry name" value="Nucleic acid-binding proteins"/>
    <property type="match status" value="1"/>
</dbReference>
<feature type="domain" description="Helicase ATP-binding" evidence="16">
    <location>
        <begin position="262"/>
        <end position="423"/>
    </location>
</feature>
<comment type="similarity">
    <text evidence="1 15">Belongs to the helicase family. RecG subfamily.</text>
</comment>
<dbReference type="RefSeq" id="WP_138191029.1">
    <property type="nucleotide sequence ID" value="NZ_VBWP01000005.1"/>
</dbReference>
<dbReference type="PROSITE" id="PS51192">
    <property type="entry name" value="HELICASE_ATP_BIND_1"/>
    <property type="match status" value="1"/>
</dbReference>
<evidence type="ECO:0000256" key="12">
    <source>
        <dbReference type="ARBA" id="ARBA00034617"/>
    </source>
</evidence>
<dbReference type="SMART" id="SM00490">
    <property type="entry name" value="HELICc"/>
    <property type="match status" value="2"/>
</dbReference>
<organism evidence="18 19">
    <name type="scientific">Culicoidibacter larvae</name>
    <dbReference type="NCBI Taxonomy" id="2579976"/>
    <lineage>
        <taxon>Bacteria</taxon>
        <taxon>Bacillati</taxon>
        <taxon>Bacillota</taxon>
        <taxon>Culicoidibacteria</taxon>
        <taxon>Culicoidibacterales</taxon>
        <taxon>Culicoidibacteraceae</taxon>
        <taxon>Culicoidibacter</taxon>
    </lineage>
</organism>
<evidence type="ECO:0000256" key="11">
    <source>
        <dbReference type="ARBA" id="ARBA00023235"/>
    </source>
</evidence>
<evidence type="ECO:0000256" key="1">
    <source>
        <dbReference type="ARBA" id="ARBA00007504"/>
    </source>
</evidence>
<dbReference type="Proteomes" id="UP000306912">
    <property type="component" value="Unassembled WGS sequence"/>
</dbReference>
<sequence>MSEQLRYIPGIGPKVEATLLEMGITSRFELLNYFPTRYRDYEETERIDGEKVTVIGSVFRDPRTVRLRGKQILKTQIQHNGDVLEVVVFNRNYLAAQLQVGSEVLVSGKYDEKQRKITAQEIRLVSDKGVDTLVAHYPLPPGMSKARFAKIMLAVFESIEIQNILPEYLHEKYRLIGRKDAYRLIHFPETYEDIEQARRYLKYEELFLFQLQMRMLHYMNANVAAAGDIKAFEYEQVDAFIAKLPFTLTDGQAQAVAEILNDLEQPQAMNRLLQGDVGSGKTVVGAIGLYANALAGYQGAFMAPTEILAEQHYEGLSELFADSQFQVALLTSSTPKRERKQMLAELASGLLDIIIGTHALIQDDIHFAHLGMVITDEQHRFGVEQRRVLRLKGERVDVLSMSATPIPRTMAISVFGDMDVSSIRELPSGRKQIQTELYMEEQWDFVVEQMVSELKAGRQAYVVCPLIEESEHLDVQNATELYEHLRAELPEFRIGLLHGKQKSDMKQETIDAFKDHQLDVIVSTTVIEVGVNVPNATIMIVYDADRFGLAQLHQLRGRVGRGQYQSYCYLVTKTKKERLQILAETTDGFRISEYDLFTRGPGDFFGHKQSGLPDFKVANIVEDFKILEVARDDVQQMIASRELFSSADCARLREYLDRKSLLNKGQVD</sequence>
<dbReference type="InterPro" id="IPR014001">
    <property type="entry name" value="Helicase_ATP-bd"/>
</dbReference>
<dbReference type="InterPro" id="IPR004609">
    <property type="entry name" value="ATP-dep_DNA_helicase_RecG"/>
</dbReference>
<keyword evidence="9 15" id="KW-0233">DNA recombination</keyword>
<dbReference type="GO" id="GO:0005524">
    <property type="term" value="F:ATP binding"/>
    <property type="evidence" value="ECO:0007669"/>
    <property type="project" value="UniProtKB-KW"/>
</dbReference>
<dbReference type="InParanoid" id="A0A5R8QC76"/>
<dbReference type="InterPro" id="IPR033454">
    <property type="entry name" value="RecG_wedge"/>
</dbReference>
<accession>A0A5R8QC76</accession>
<evidence type="ECO:0000256" key="15">
    <source>
        <dbReference type="RuleBase" id="RU363016"/>
    </source>
</evidence>
<dbReference type="SUPFAM" id="SSF50249">
    <property type="entry name" value="Nucleic acid-binding proteins"/>
    <property type="match status" value="1"/>
</dbReference>
<keyword evidence="19" id="KW-1185">Reference proteome</keyword>
<name>A0A5R8QC76_9FIRM</name>
<dbReference type="SUPFAM" id="SSF52540">
    <property type="entry name" value="P-loop containing nucleoside triphosphate hydrolases"/>
    <property type="match status" value="2"/>
</dbReference>
<evidence type="ECO:0000256" key="7">
    <source>
        <dbReference type="ARBA" id="ARBA00022840"/>
    </source>
</evidence>
<dbReference type="InterPro" id="IPR045562">
    <property type="entry name" value="RecG_dom3_C"/>
</dbReference>
<evidence type="ECO:0000313" key="19">
    <source>
        <dbReference type="Proteomes" id="UP000306912"/>
    </source>
</evidence>
<dbReference type="NCBIfam" id="TIGR00643">
    <property type="entry name" value="recG"/>
    <property type="match status" value="1"/>
</dbReference>
<evidence type="ECO:0000256" key="2">
    <source>
        <dbReference type="ARBA" id="ARBA00017846"/>
    </source>
</evidence>
<comment type="caution">
    <text evidence="18">The sequence shown here is derived from an EMBL/GenBank/DDBJ whole genome shotgun (WGS) entry which is preliminary data.</text>
</comment>
<dbReference type="InterPro" id="IPR012340">
    <property type="entry name" value="NA-bd_OB-fold"/>
</dbReference>
<comment type="function">
    <text evidence="15">Plays a critical role in recombination and DNA repair. Helps process Holliday junction intermediates to mature products by catalyzing branch migration. Has replication fork regression activity, unwinds stalled or blocked replication forks to make a HJ that can be resolved. Has a DNA unwinding activity characteristic of a DNA helicase with 3'-5' polarity.</text>
</comment>
<dbReference type="EC" id="5.6.2.4" evidence="13 15"/>
<dbReference type="SMART" id="SM00487">
    <property type="entry name" value="DEXDc"/>
    <property type="match status" value="1"/>
</dbReference>
<evidence type="ECO:0000256" key="10">
    <source>
        <dbReference type="ARBA" id="ARBA00023204"/>
    </source>
</evidence>
<comment type="catalytic activity">
    <reaction evidence="14 15">
        <text>ATP + H2O = ADP + phosphate + H(+)</text>
        <dbReference type="Rhea" id="RHEA:13065"/>
        <dbReference type="ChEBI" id="CHEBI:15377"/>
        <dbReference type="ChEBI" id="CHEBI:15378"/>
        <dbReference type="ChEBI" id="CHEBI:30616"/>
        <dbReference type="ChEBI" id="CHEBI:43474"/>
        <dbReference type="ChEBI" id="CHEBI:456216"/>
        <dbReference type="EC" id="5.6.2.4"/>
    </reaction>
</comment>
<dbReference type="OrthoDB" id="9804325at2"/>
<evidence type="ECO:0000259" key="17">
    <source>
        <dbReference type="PROSITE" id="PS51194"/>
    </source>
</evidence>
<evidence type="ECO:0000256" key="9">
    <source>
        <dbReference type="ARBA" id="ARBA00023172"/>
    </source>
</evidence>
<dbReference type="PANTHER" id="PTHR47964:SF1">
    <property type="entry name" value="ATP-DEPENDENT DNA HELICASE HOMOLOG RECG, CHLOROPLASTIC"/>
    <property type="match status" value="1"/>
</dbReference>
<dbReference type="GO" id="GO:0003677">
    <property type="term" value="F:DNA binding"/>
    <property type="evidence" value="ECO:0007669"/>
    <property type="project" value="UniProtKB-KW"/>
</dbReference>
<gene>
    <name evidence="18" type="primary">recG</name>
    <name evidence="18" type="ORF">FEZ08_07095</name>
</gene>
<keyword evidence="4 15" id="KW-0227">DNA damage</keyword>
<dbReference type="PROSITE" id="PS51194">
    <property type="entry name" value="HELICASE_CTER"/>
    <property type="match status" value="1"/>
</dbReference>
<evidence type="ECO:0000256" key="13">
    <source>
        <dbReference type="ARBA" id="ARBA00034808"/>
    </source>
</evidence>
<dbReference type="Gene3D" id="3.40.50.300">
    <property type="entry name" value="P-loop containing nucleotide triphosphate hydrolases"/>
    <property type="match status" value="2"/>
</dbReference>